<dbReference type="AlphaFoldDB" id="A0A9P6QSL8"/>
<evidence type="ECO:0000313" key="2">
    <source>
        <dbReference type="EMBL" id="KAG0293451.1"/>
    </source>
</evidence>
<gene>
    <name evidence="2" type="ORF">BGZ97_005336</name>
</gene>
<dbReference type="EMBL" id="JAAAIN010002411">
    <property type="protein sequence ID" value="KAG0293451.1"/>
    <property type="molecule type" value="Genomic_DNA"/>
</dbReference>
<dbReference type="OrthoDB" id="2424760at2759"/>
<feature type="region of interest" description="Disordered" evidence="1">
    <location>
        <begin position="71"/>
        <end position="103"/>
    </location>
</feature>
<sequence>MEDLQAMVEMNALVVDIPETMGWLQVFEHVLSTFQTSFELELDSSDSATIHPIKAWARSDEDTIEKADYQTARTATRKSSSSTNHRCHSPVAMPLQSQPQSTIVSPVERDRTQEGRFHYVVEDEEQVSSPTTLLAAALSVLRRFRDHVKSNLMDPALDEELESDLSRLGFAGDLGMVVTE</sequence>
<dbReference type="Proteomes" id="UP000823405">
    <property type="component" value="Unassembled WGS sequence"/>
</dbReference>
<comment type="caution">
    <text evidence="2">The sequence shown here is derived from an EMBL/GenBank/DDBJ whole genome shotgun (WGS) entry which is preliminary data.</text>
</comment>
<feature type="non-terminal residue" evidence="2">
    <location>
        <position position="180"/>
    </location>
</feature>
<evidence type="ECO:0000313" key="3">
    <source>
        <dbReference type="Proteomes" id="UP000823405"/>
    </source>
</evidence>
<accession>A0A9P6QSL8</accession>
<organism evidence="2 3">
    <name type="scientific">Linnemannia gamsii</name>
    <dbReference type="NCBI Taxonomy" id="64522"/>
    <lineage>
        <taxon>Eukaryota</taxon>
        <taxon>Fungi</taxon>
        <taxon>Fungi incertae sedis</taxon>
        <taxon>Mucoromycota</taxon>
        <taxon>Mortierellomycotina</taxon>
        <taxon>Mortierellomycetes</taxon>
        <taxon>Mortierellales</taxon>
        <taxon>Mortierellaceae</taxon>
        <taxon>Linnemannia</taxon>
    </lineage>
</organism>
<name>A0A9P6QSL8_9FUNG</name>
<feature type="compositionally biased region" description="Low complexity" evidence="1">
    <location>
        <begin position="71"/>
        <end position="83"/>
    </location>
</feature>
<keyword evidence="3" id="KW-1185">Reference proteome</keyword>
<proteinExistence type="predicted"/>
<protein>
    <submittedName>
        <fullName evidence="2">Uncharacterized protein</fullName>
    </submittedName>
</protein>
<reference evidence="2" key="1">
    <citation type="journal article" date="2020" name="Fungal Divers.">
        <title>Resolving the Mortierellaceae phylogeny through synthesis of multi-gene phylogenetics and phylogenomics.</title>
        <authorList>
            <person name="Vandepol N."/>
            <person name="Liber J."/>
            <person name="Desiro A."/>
            <person name="Na H."/>
            <person name="Kennedy M."/>
            <person name="Barry K."/>
            <person name="Grigoriev I.V."/>
            <person name="Miller A.N."/>
            <person name="O'Donnell K."/>
            <person name="Stajich J.E."/>
            <person name="Bonito G."/>
        </authorList>
    </citation>
    <scope>NUCLEOTIDE SEQUENCE</scope>
    <source>
        <strain evidence="2">NVP60</strain>
    </source>
</reference>
<evidence type="ECO:0000256" key="1">
    <source>
        <dbReference type="SAM" id="MobiDB-lite"/>
    </source>
</evidence>